<sequence>MFCCGRLKLPWPHSLK</sequence>
<dbReference type="AlphaFoldDB" id="A0A0E9SJR6"/>
<dbReference type="EMBL" id="GBXM01067667">
    <property type="protein sequence ID" value="JAH40910.1"/>
    <property type="molecule type" value="Transcribed_RNA"/>
</dbReference>
<reference evidence="1" key="2">
    <citation type="journal article" date="2015" name="Fish Shellfish Immunol.">
        <title>Early steps in the European eel (Anguilla anguilla)-Vibrio vulnificus interaction in the gills: Role of the RtxA13 toxin.</title>
        <authorList>
            <person name="Callol A."/>
            <person name="Pajuelo D."/>
            <person name="Ebbesson L."/>
            <person name="Teles M."/>
            <person name="MacKenzie S."/>
            <person name="Amaro C."/>
        </authorList>
    </citation>
    <scope>NUCLEOTIDE SEQUENCE</scope>
</reference>
<proteinExistence type="predicted"/>
<accession>A0A0E9SJR6</accession>
<protein>
    <submittedName>
        <fullName evidence="1">Uncharacterized protein</fullName>
    </submittedName>
</protein>
<organism evidence="1">
    <name type="scientific">Anguilla anguilla</name>
    <name type="common">European freshwater eel</name>
    <name type="synonym">Muraena anguilla</name>
    <dbReference type="NCBI Taxonomy" id="7936"/>
    <lineage>
        <taxon>Eukaryota</taxon>
        <taxon>Metazoa</taxon>
        <taxon>Chordata</taxon>
        <taxon>Craniata</taxon>
        <taxon>Vertebrata</taxon>
        <taxon>Euteleostomi</taxon>
        <taxon>Actinopterygii</taxon>
        <taxon>Neopterygii</taxon>
        <taxon>Teleostei</taxon>
        <taxon>Anguilliformes</taxon>
        <taxon>Anguillidae</taxon>
        <taxon>Anguilla</taxon>
    </lineage>
</organism>
<evidence type="ECO:0000313" key="1">
    <source>
        <dbReference type="EMBL" id="JAH40910.1"/>
    </source>
</evidence>
<reference evidence="1" key="1">
    <citation type="submission" date="2014-11" db="EMBL/GenBank/DDBJ databases">
        <authorList>
            <person name="Amaro Gonzalez C."/>
        </authorList>
    </citation>
    <scope>NUCLEOTIDE SEQUENCE</scope>
</reference>
<name>A0A0E9SJR6_ANGAN</name>